<keyword evidence="7" id="KW-1185">Reference proteome</keyword>
<dbReference type="InterPro" id="IPR046358">
    <property type="entry name" value="Flagellin_C"/>
</dbReference>
<evidence type="ECO:0000256" key="3">
    <source>
        <dbReference type="ARBA" id="ARBA00023143"/>
    </source>
</evidence>
<keyword evidence="3" id="KW-0975">Bacterial flagellum</keyword>
<dbReference type="Pfam" id="PF00700">
    <property type="entry name" value="Flagellin_C"/>
    <property type="match status" value="1"/>
</dbReference>
<gene>
    <name evidence="6" type="ORF">J2S07_003247</name>
</gene>
<feature type="domain" description="Flagellin N-terminal" evidence="4">
    <location>
        <begin position="5"/>
        <end position="139"/>
    </location>
</feature>
<evidence type="ECO:0000259" key="4">
    <source>
        <dbReference type="Pfam" id="PF00669"/>
    </source>
</evidence>
<dbReference type="RefSeq" id="WP_307151412.1">
    <property type="nucleotide sequence ID" value="NZ_JAUSTU010000017.1"/>
</dbReference>
<reference evidence="6 7" key="1">
    <citation type="submission" date="2023-07" db="EMBL/GenBank/DDBJ databases">
        <title>Genomic Encyclopedia of Type Strains, Phase IV (KMG-IV): sequencing the most valuable type-strain genomes for metagenomic binning, comparative biology and taxonomic classification.</title>
        <authorList>
            <person name="Goeker M."/>
        </authorList>
    </citation>
    <scope>NUCLEOTIDE SEQUENCE [LARGE SCALE GENOMIC DNA]</scope>
    <source>
        <strain evidence="6 7">DSM 23948</strain>
    </source>
</reference>
<dbReference type="InterPro" id="IPR013384">
    <property type="entry name" value="Flagell_FlgL"/>
</dbReference>
<protein>
    <submittedName>
        <fullName evidence="6">Flagellar hook-associated protein 3 FlgL</fullName>
    </submittedName>
</protein>
<accession>A0ABT9V7I8</accession>
<evidence type="ECO:0000259" key="5">
    <source>
        <dbReference type="Pfam" id="PF00700"/>
    </source>
</evidence>
<evidence type="ECO:0000313" key="6">
    <source>
        <dbReference type="EMBL" id="MDQ0156922.1"/>
    </source>
</evidence>
<dbReference type="Pfam" id="PF00669">
    <property type="entry name" value="Flagellin_N"/>
    <property type="match status" value="1"/>
</dbReference>
<dbReference type="SUPFAM" id="SSF64518">
    <property type="entry name" value="Phase 1 flagellin"/>
    <property type="match status" value="1"/>
</dbReference>
<dbReference type="NCBIfam" id="TIGR02550">
    <property type="entry name" value="flagell_flgL"/>
    <property type="match status" value="1"/>
</dbReference>
<comment type="caution">
    <text evidence="6">The sequence shown here is derived from an EMBL/GenBank/DDBJ whole genome shotgun (WGS) entry which is preliminary data.</text>
</comment>
<sequence>MRVTQSMLSNSNLRYISQSYNRYGKLQDQLNTGKKITRPSDDPVIAMKGMRYRSQVVEIDQYRRNLNEGFNWMDNSDSALDETNQVLHRVRELVVQASNDSYNEESRKNIEKEINRLQEHIVAMANSRVGENYIFNGTDTAKAPINGNLFNVDFNKVSGDLADPDKAGNYVISYNGQNYKFDKVDGNVATFTVQPDIAYKVIENGVEVEKTGPSASLSIDFSNTPAVIKQTQLEEQKELNGAMIATTKELTSSDLVVSDKSAVSTNSQDVEIEVMKGVKIRINTNPQNAFSIELFSGLESIKKMLTNPATKGTEITKALDSIDGYMDAIVSTRAELGAQINRAEMVDSRLLDQRVVAKKTVSDNEDIDFEEAVINLTIQESVHRASLAVGARIIQPSLMDFLR</sequence>
<proteinExistence type="inferred from homology"/>
<keyword evidence="6" id="KW-0969">Cilium</keyword>
<dbReference type="Gene3D" id="1.20.1330.10">
    <property type="entry name" value="f41 fragment of flagellin, N-terminal domain"/>
    <property type="match status" value="2"/>
</dbReference>
<evidence type="ECO:0000256" key="2">
    <source>
        <dbReference type="ARBA" id="ARBA00005709"/>
    </source>
</evidence>
<feature type="domain" description="Flagellin C-terminal" evidence="5">
    <location>
        <begin position="319"/>
        <end position="402"/>
    </location>
</feature>
<name>A0ABT9V7I8_9BACL</name>
<comment type="subcellular location">
    <subcellularLocation>
        <location evidence="1">Bacterial flagellum</location>
    </subcellularLocation>
</comment>
<dbReference type="EMBL" id="JAUSTU010000017">
    <property type="protein sequence ID" value="MDQ0156922.1"/>
    <property type="molecule type" value="Genomic_DNA"/>
</dbReference>
<dbReference type="PANTHER" id="PTHR42792">
    <property type="entry name" value="FLAGELLIN"/>
    <property type="match status" value="1"/>
</dbReference>
<dbReference type="PANTHER" id="PTHR42792:SF1">
    <property type="entry name" value="FLAGELLAR HOOK-ASSOCIATED PROTEIN 3"/>
    <property type="match status" value="1"/>
</dbReference>
<keyword evidence="6" id="KW-0282">Flagellum</keyword>
<organism evidence="6 7">
    <name type="scientific">Anoxybacillus andreesenii</name>
    <dbReference type="NCBI Taxonomy" id="1325932"/>
    <lineage>
        <taxon>Bacteria</taxon>
        <taxon>Bacillati</taxon>
        <taxon>Bacillota</taxon>
        <taxon>Bacilli</taxon>
        <taxon>Bacillales</taxon>
        <taxon>Anoxybacillaceae</taxon>
        <taxon>Anoxybacillus</taxon>
    </lineage>
</organism>
<evidence type="ECO:0000256" key="1">
    <source>
        <dbReference type="ARBA" id="ARBA00004365"/>
    </source>
</evidence>
<comment type="similarity">
    <text evidence="2">Belongs to the bacterial flagellin family.</text>
</comment>
<dbReference type="InterPro" id="IPR001492">
    <property type="entry name" value="Flagellin"/>
</dbReference>
<keyword evidence="6" id="KW-0966">Cell projection</keyword>
<dbReference type="InterPro" id="IPR001029">
    <property type="entry name" value="Flagellin_N"/>
</dbReference>
<evidence type="ECO:0000313" key="7">
    <source>
        <dbReference type="Proteomes" id="UP001231362"/>
    </source>
</evidence>
<dbReference type="Proteomes" id="UP001231362">
    <property type="component" value="Unassembled WGS sequence"/>
</dbReference>